<evidence type="ECO:0000256" key="1">
    <source>
        <dbReference type="SAM" id="Phobius"/>
    </source>
</evidence>
<reference evidence="2" key="1">
    <citation type="submission" date="2021-10" db="EMBL/GenBank/DDBJ databases">
        <authorList>
            <person name="Piombo E."/>
        </authorList>
    </citation>
    <scope>NUCLEOTIDE SEQUENCE</scope>
</reference>
<dbReference type="EMBL" id="CABFNO020001339">
    <property type="protein sequence ID" value="CAG9982231.1"/>
    <property type="molecule type" value="Genomic_DNA"/>
</dbReference>
<gene>
    <name evidence="2" type="ORF">CBYS24578_00015728</name>
</gene>
<evidence type="ECO:0000313" key="3">
    <source>
        <dbReference type="Proteomes" id="UP000754883"/>
    </source>
</evidence>
<comment type="caution">
    <text evidence="2">The sequence shown here is derived from an EMBL/GenBank/DDBJ whole genome shotgun (WGS) entry which is preliminary data.</text>
</comment>
<protein>
    <submittedName>
        <fullName evidence="2">Uncharacterized protein</fullName>
    </submittedName>
</protein>
<keyword evidence="1" id="KW-0812">Transmembrane</keyword>
<dbReference type="AlphaFoldDB" id="A0A9N9UC30"/>
<organism evidence="2 3">
    <name type="scientific">Clonostachys byssicola</name>
    <dbReference type="NCBI Taxonomy" id="160290"/>
    <lineage>
        <taxon>Eukaryota</taxon>
        <taxon>Fungi</taxon>
        <taxon>Dikarya</taxon>
        <taxon>Ascomycota</taxon>
        <taxon>Pezizomycotina</taxon>
        <taxon>Sordariomycetes</taxon>
        <taxon>Hypocreomycetidae</taxon>
        <taxon>Hypocreales</taxon>
        <taxon>Bionectriaceae</taxon>
        <taxon>Clonostachys</taxon>
    </lineage>
</organism>
<dbReference type="Proteomes" id="UP000754883">
    <property type="component" value="Unassembled WGS sequence"/>
</dbReference>
<name>A0A9N9UC30_9HYPO</name>
<accession>A0A9N9UC30</accession>
<keyword evidence="1" id="KW-1133">Transmembrane helix</keyword>
<keyword evidence="1" id="KW-0472">Membrane</keyword>
<feature type="transmembrane region" description="Helical" evidence="1">
    <location>
        <begin position="30"/>
        <end position="52"/>
    </location>
</feature>
<evidence type="ECO:0000313" key="2">
    <source>
        <dbReference type="EMBL" id="CAG9982231.1"/>
    </source>
</evidence>
<proteinExistence type="predicted"/>
<keyword evidence="3" id="KW-1185">Reference proteome</keyword>
<sequence>MGNVISWILSNIGQDERQGEAREENQPQSLAGMINTLVPMIIVAIISLVVFLSTRRAQRRFYAPRIHLGSLQDQ</sequence>